<evidence type="ECO:0000259" key="2">
    <source>
        <dbReference type="Pfam" id="PF06985"/>
    </source>
</evidence>
<keyword evidence="4" id="KW-1185">Reference proteome</keyword>
<organism evidence="3 4">
    <name type="scientific">Saxophila tyrrhenica</name>
    <dbReference type="NCBI Taxonomy" id="1690608"/>
    <lineage>
        <taxon>Eukaryota</taxon>
        <taxon>Fungi</taxon>
        <taxon>Dikarya</taxon>
        <taxon>Ascomycota</taxon>
        <taxon>Pezizomycotina</taxon>
        <taxon>Dothideomycetes</taxon>
        <taxon>Dothideomycetidae</taxon>
        <taxon>Mycosphaerellales</taxon>
        <taxon>Extremaceae</taxon>
        <taxon>Saxophila</taxon>
    </lineage>
</organism>
<dbReference type="InterPro" id="IPR010730">
    <property type="entry name" value="HET"/>
</dbReference>
<sequence length="387" mass="44245">MDDPSSVPTPPETPTVPPQKKDTAAELERLSCLIIHAHNERDFEFQGADTQELQAHISPQWKGEIDTGGPRDRPITWEEQTSAWKQRAEEHPDVRFDIRHVSSQVNERSGVAKVYMEMEVSGIGGVTLHAMNELRWRKVERLWLLHYTLDGPTKMKFQYTQLQRGSIRLVRFSQYCTPSFIHVWMEHLPDFRKDTSPYNVLSYSPDDPKYEDLKSIMLNGRSFMVPSTVHEALSAIVEHHRTNEGYWIDRVSINCGDPAERTEQLALMPTIFSHADRVLVWLGPEDDQTEAAFKAMRERAAHCPYPSLEECNAGGEHRVVSSEQEQNAMKSLLARDYFQKAGIRPDVFQKRNGHLICGRFMCEVGLFVHYQRTSVGPSEAAEPGSVL</sequence>
<gene>
    <name evidence="3" type="ORF">LTR77_009225</name>
</gene>
<reference evidence="3 4" key="1">
    <citation type="submission" date="2023-08" db="EMBL/GenBank/DDBJ databases">
        <title>Black Yeasts Isolated from many extreme environments.</title>
        <authorList>
            <person name="Coleine C."/>
            <person name="Stajich J.E."/>
            <person name="Selbmann L."/>
        </authorList>
    </citation>
    <scope>NUCLEOTIDE SEQUENCE [LARGE SCALE GENOMIC DNA]</scope>
    <source>
        <strain evidence="3 4">CCFEE 5935</strain>
    </source>
</reference>
<evidence type="ECO:0000256" key="1">
    <source>
        <dbReference type="SAM" id="MobiDB-lite"/>
    </source>
</evidence>
<dbReference type="PANTHER" id="PTHR24148:SF64">
    <property type="entry name" value="HETEROKARYON INCOMPATIBILITY DOMAIN-CONTAINING PROTEIN"/>
    <property type="match status" value="1"/>
</dbReference>
<dbReference type="InterPro" id="IPR052895">
    <property type="entry name" value="HetReg/Transcr_Mod"/>
</dbReference>
<feature type="region of interest" description="Disordered" evidence="1">
    <location>
        <begin position="1"/>
        <end position="23"/>
    </location>
</feature>
<dbReference type="PANTHER" id="PTHR24148">
    <property type="entry name" value="ANKYRIN REPEAT DOMAIN-CONTAINING PROTEIN 39 HOMOLOG-RELATED"/>
    <property type="match status" value="1"/>
</dbReference>
<dbReference type="Pfam" id="PF06985">
    <property type="entry name" value="HET"/>
    <property type="match status" value="1"/>
</dbReference>
<dbReference type="AlphaFoldDB" id="A0AAV9P2D9"/>
<feature type="compositionally biased region" description="Pro residues" evidence="1">
    <location>
        <begin position="7"/>
        <end position="17"/>
    </location>
</feature>
<proteinExistence type="predicted"/>
<accession>A0AAV9P2D9</accession>
<dbReference type="RefSeq" id="XP_064655271.1">
    <property type="nucleotide sequence ID" value="XM_064806454.1"/>
</dbReference>
<dbReference type="GeneID" id="89930557"/>
<dbReference type="EMBL" id="JAVRRT010000017">
    <property type="protein sequence ID" value="KAK5165128.1"/>
    <property type="molecule type" value="Genomic_DNA"/>
</dbReference>
<evidence type="ECO:0000313" key="3">
    <source>
        <dbReference type="EMBL" id="KAK5165128.1"/>
    </source>
</evidence>
<name>A0AAV9P2D9_9PEZI</name>
<protein>
    <recommendedName>
        <fullName evidence="2">Heterokaryon incompatibility domain-containing protein</fullName>
    </recommendedName>
</protein>
<feature type="domain" description="Heterokaryon incompatibility" evidence="2">
    <location>
        <begin position="198"/>
        <end position="339"/>
    </location>
</feature>
<comment type="caution">
    <text evidence="3">The sequence shown here is derived from an EMBL/GenBank/DDBJ whole genome shotgun (WGS) entry which is preliminary data.</text>
</comment>
<evidence type="ECO:0000313" key="4">
    <source>
        <dbReference type="Proteomes" id="UP001337655"/>
    </source>
</evidence>
<dbReference type="Proteomes" id="UP001337655">
    <property type="component" value="Unassembled WGS sequence"/>
</dbReference>